<dbReference type="EMBL" id="JBJJXI010000060">
    <property type="protein sequence ID" value="KAL3398164.1"/>
    <property type="molecule type" value="Genomic_DNA"/>
</dbReference>
<dbReference type="GO" id="GO:0043139">
    <property type="term" value="F:5'-3' DNA helicase activity"/>
    <property type="evidence" value="ECO:0007669"/>
    <property type="project" value="UniProtKB-EC"/>
</dbReference>
<dbReference type="InterPro" id="IPR025476">
    <property type="entry name" value="Helitron_helicase-like"/>
</dbReference>
<proteinExistence type="inferred from homology"/>
<keyword evidence="1" id="KW-0227">DNA damage</keyword>
<dbReference type="GO" id="GO:0006281">
    <property type="term" value="P:DNA repair"/>
    <property type="evidence" value="ECO:0007669"/>
    <property type="project" value="UniProtKB-KW"/>
</dbReference>
<dbReference type="PANTHER" id="PTHR10492:SF57">
    <property type="entry name" value="ATP-DEPENDENT DNA HELICASE"/>
    <property type="match status" value="1"/>
</dbReference>
<feature type="domain" description="DNA helicase Pif1-like DEAD-box helicase" evidence="3">
    <location>
        <begin position="812"/>
        <end position="1025"/>
    </location>
</feature>
<feature type="domain" description="Helitron helicase-like" evidence="4">
    <location>
        <begin position="462"/>
        <end position="529"/>
    </location>
</feature>
<feature type="region of interest" description="Disordered" evidence="2">
    <location>
        <begin position="1"/>
        <end position="25"/>
    </location>
</feature>
<keyword evidence="1" id="KW-0067">ATP-binding</keyword>
<protein>
    <recommendedName>
        <fullName evidence="1">ATP-dependent DNA helicase</fullName>
        <ecNumber evidence="1">5.6.2.3</ecNumber>
    </recommendedName>
</protein>
<keyword evidence="1" id="KW-0347">Helicase</keyword>
<dbReference type="InterPro" id="IPR027417">
    <property type="entry name" value="P-loop_NTPase"/>
</dbReference>
<comment type="catalytic activity">
    <reaction evidence="1">
        <text>ATP + H2O = ADP + phosphate + H(+)</text>
        <dbReference type="Rhea" id="RHEA:13065"/>
        <dbReference type="ChEBI" id="CHEBI:15377"/>
        <dbReference type="ChEBI" id="CHEBI:15378"/>
        <dbReference type="ChEBI" id="CHEBI:30616"/>
        <dbReference type="ChEBI" id="CHEBI:43474"/>
        <dbReference type="ChEBI" id="CHEBI:456216"/>
        <dbReference type="EC" id="5.6.2.3"/>
    </reaction>
</comment>
<dbReference type="EC" id="5.6.2.3" evidence="1"/>
<dbReference type="Proteomes" id="UP001627154">
    <property type="component" value="Unassembled WGS sequence"/>
</dbReference>
<dbReference type="Pfam" id="PF14214">
    <property type="entry name" value="Helitron_like_N"/>
    <property type="match status" value="1"/>
</dbReference>
<keyword evidence="1" id="KW-0378">Hydrolase</keyword>
<dbReference type="AlphaFoldDB" id="A0ABD2WZ56"/>
<evidence type="ECO:0000256" key="1">
    <source>
        <dbReference type="RuleBase" id="RU363044"/>
    </source>
</evidence>
<dbReference type="PANTHER" id="PTHR10492">
    <property type="match status" value="1"/>
</dbReference>
<dbReference type="GO" id="GO:0016787">
    <property type="term" value="F:hydrolase activity"/>
    <property type="evidence" value="ECO:0007669"/>
    <property type="project" value="UniProtKB-KW"/>
</dbReference>
<gene>
    <name evidence="5" type="ORF">TKK_008371</name>
</gene>
<keyword evidence="1" id="KW-0547">Nucleotide-binding</keyword>
<keyword evidence="6" id="KW-1185">Reference proteome</keyword>
<dbReference type="InterPro" id="IPR010285">
    <property type="entry name" value="DNA_helicase_pif1-like_DEAD"/>
</dbReference>
<dbReference type="Pfam" id="PF05970">
    <property type="entry name" value="PIF1"/>
    <property type="match status" value="1"/>
</dbReference>
<dbReference type="GO" id="GO:0005524">
    <property type="term" value="F:ATP binding"/>
    <property type="evidence" value="ECO:0007669"/>
    <property type="project" value="UniProtKB-KW"/>
</dbReference>
<comment type="cofactor">
    <cofactor evidence="1">
        <name>Mg(2+)</name>
        <dbReference type="ChEBI" id="CHEBI:18420"/>
    </cofactor>
</comment>
<sequence length="1054" mass="122019">MPRKRKILSEDEEMELKKQRQEKRKEYNRTYYLKRKAMNNITKNSNTHDDNANNMPSTITAEYENVDYSMSSIIAAIKHDHTYCINGKKSNSRSTVTNNISNKNCALYQIYMTNNVRSGHVTGNENIINHAGISNMFNQNEDRVITDFVIQSSSKNDHTYIRNNKPSTFHVLDNISYINIIQEHYLGDMIDECIHCNAKHFIAERVSNTTEKTYNDCCSHGKVKLSDDADFPDALKSLFTSEHALSSQFFQCIRVYNNLFAFASFNANTINFSERRPGPYCFKIQGQIYYKINTAIHPEGADKPSYGQLFIYDPNEAVQHRQAFNNELNYDIILLIENIMRRYNIFAKSYEMMGEELKKVSSDSSEELNLLFSLKKDLDKRRYNPQRTNEVAAIFSTSADGEIPDAYVVMRNKSTKQLQKVSTMDPNVEPWIYPLFYPTGERGWHRDIMQTNMEKRVSRGAYIKYKIAIRNNVFNPYIHGRRLFQQFLVDSYVKIEKDRIEYCKSHQLELRIASYKGLMDHLNKRSNNDNLRIGPVEATWRILSKPLHDKSHVIVRLPVHLPDCQNIIIRSDPEEGNIENALNKVSMLVDYFALNARDPEARQYSYSEIPEHYRFNIEKIDGIDESKWQKRVKHIKSIGRMYTVNPSQIELFHLRILLLHIKGATSFDDLKTVNGVVHDTFSAACLAHGFIEDDEEWTRAMTEASTFMMPKQLRRLYVRILIHCNPIHPDKLWNDFKNAMSEDFLKHYDNNVSYAKAINDIHSILQMEGKNMNDFPQLHMLAQAYPYQPDEQNINDQCAQYSTIGQDRLNNLNDQQKLICDKIISQVLNGSATDSDDNCFFINGVGGSGKTYLYETLWYILKGHKKNIVTMAFTGIAATLLPHGRTVHKIFQLPVPMHSDSSSNIKLESPEAAYLRNTDVFIWDEAPMAPRYAIEIIDRLMRDIMNNNKIFGGKIFVLGGDFRQLLPVRVGGIRSEIIDLCINRSIQWRYFTQYSLIHNMRALPEEREFSAFLLKVGDGVLNDSHDNLNVDHFPESCIAAADADIVDDMYGTFF</sequence>
<reference evidence="5 6" key="1">
    <citation type="journal article" date="2024" name="bioRxiv">
        <title>A reference genome for Trichogramma kaykai: A tiny desert-dwelling parasitoid wasp with competing sex-ratio distorters.</title>
        <authorList>
            <person name="Culotta J."/>
            <person name="Lindsey A.R."/>
        </authorList>
    </citation>
    <scope>NUCLEOTIDE SEQUENCE [LARGE SCALE GENOMIC DNA]</scope>
    <source>
        <strain evidence="5 6">KSX58</strain>
    </source>
</reference>
<keyword evidence="1" id="KW-0233">DNA recombination</keyword>
<organism evidence="5 6">
    <name type="scientific">Trichogramma kaykai</name>
    <dbReference type="NCBI Taxonomy" id="54128"/>
    <lineage>
        <taxon>Eukaryota</taxon>
        <taxon>Metazoa</taxon>
        <taxon>Ecdysozoa</taxon>
        <taxon>Arthropoda</taxon>
        <taxon>Hexapoda</taxon>
        <taxon>Insecta</taxon>
        <taxon>Pterygota</taxon>
        <taxon>Neoptera</taxon>
        <taxon>Endopterygota</taxon>
        <taxon>Hymenoptera</taxon>
        <taxon>Apocrita</taxon>
        <taxon>Proctotrupomorpha</taxon>
        <taxon>Chalcidoidea</taxon>
        <taxon>Trichogrammatidae</taxon>
        <taxon>Trichogramma</taxon>
    </lineage>
</organism>
<name>A0ABD2WZ56_9HYME</name>
<evidence type="ECO:0000256" key="2">
    <source>
        <dbReference type="SAM" id="MobiDB-lite"/>
    </source>
</evidence>
<keyword evidence="1" id="KW-0234">DNA repair</keyword>
<evidence type="ECO:0000313" key="6">
    <source>
        <dbReference type="Proteomes" id="UP001627154"/>
    </source>
</evidence>
<feature type="compositionally biased region" description="Basic and acidic residues" evidence="2">
    <location>
        <begin position="15"/>
        <end position="25"/>
    </location>
</feature>
<accession>A0ABD2WZ56</accession>
<evidence type="ECO:0000313" key="5">
    <source>
        <dbReference type="EMBL" id="KAL3398164.1"/>
    </source>
</evidence>
<dbReference type="GO" id="GO:0006310">
    <property type="term" value="P:DNA recombination"/>
    <property type="evidence" value="ECO:0007669"/>
    <property type="project" value="UniProtKB-KW"/>
</dbReference>
<evidence type="ECO:0000259" key="3">
    <source>
        <dbReference type="Pfam" id="PF05970"/>
    </source>
</evidence>
<dbReference type="SUPFAM" id="SSF52540">
    <property type="entry name" value="P-loop containing nucleoside triphosphate hydrolases"/>
    <property type="match status" value="1"/>
</dbReference>
<comment type="similarity">
    <text evidence="1">Belongs to the helicase family.</text>
</comment>
<evidence type="ECO:0000259" key="4">
    <source>
        <dbReference type="Pfam" id="PF14214"/>
    </source>
</evidence>
<comment type="caution">
    <text evidence="5">The sequence shown here is derived from an EMBL/GenBank/DDBJ whole genome shotgun (WGS) entry which is preliminary data.</text>
</comment>
<dbReference type="Gene3D" id="3.40.50.300">
    <property type="entry name" value="P-loop containing nucleotide triphosphate hydrolases"/>
    <property type="match status" value="1"/>
</dbReference>